<dbReference type="EMBL" id="FWXZ01000003">
    <property type="protein sequence ID" value="SMC67495.1"/>
    <property type="molecule type" value="Genomic_DNA"/>
</dbReference>
<accession>A0AC61PM72</accession>
<dbReference type="Proteomes" id="UP000192328">
    <property type="component" value="Unassembled WGS sequence"/>
</dbReference>
<name>A0AC61PM72_9FIRM</name>
<protein>
    <submittedName>
        <fullName evidence="1">Zinc dependent phospholipase C</fullName>
    </submittedName>
</protein>
<reference evidence="1" key="1">
    <citation type="submission" date="2017-04" db="EMBL/GenBank/DDBJ databases">
        <authorList>
            <person name="Varghese N."/>
            <person name="Submissions S."/>
        </authorList>
    </citation>
    <scope>NUCLEOTIDE SEQUENCE</scope>
    <source>
        <strain evidence="1">WTE2008</strain>
    </source>
</reference>
<comment type="caution">
    <text evidence="1">The sequence shown here is derived from an EMBL/GenBank/DDBJ whole genome shotgun (WGS) entry which is preliminary data.</text>
</comment>
<keyword evidence="2" id="KW-1185">Reference proteome</keyword>
<organism evidence="1 2">
    <name type="scientific">Aristaeella lactis</name>
    <dbReference type="NCBI Taxonomy" id="3046383"/>
    <lineage>
        <taxon>Bacteria</taxon>
        <taxon>Bacillati</taxon>
        <taxon>Bacillota</taxon>
        <taxon>Clostridia</taxon>
        <taxon>Eubacteriales</taxon>
        <taxon>Aristaeellaceae</taxon>
        <taxon>Aristaeella</taxon>
    </lineage>
</organism>
<sequence length="312" mass="36448">MPDVAVHASFGREVLSSLPEEVRETIVSEPYTFALFGPDVWFMHKPWRRREGRGRRMHTTKTGLFLSSLLRRAAVSASRKELFSYLAGFFCHYALDSICHPYIIWITAEERVFPRSHMSLEHALDMAEIRRNGYEKEKHPVTEHYYPRLRLPECLRQDLDTVFEQVYGWKNCWTELNRSFRRYRLCYRFLEKPRGIAARTAGLTKLDVLRSLAYAESQFLDLDPENTEHRVWHHPYDPEQESCESFPELREKARLYAVRLIEASYRLLFLGEGTDESVAALIGSSSYLSGLPVDDPRNLRVSSLLPSEKENP</sequence>
<gene>
    <name evidence="1" type="ORF">SAMN06297397_1943</name>
</gene>
<proteinExistence type="predicted"/>
<evidence type="ECO:0000313" key="2">
    <source>
        <dbReference type="Proteomes" id="UP000192328"/>
    </source>
</evidence>
<evidence type="ECO:0000313" key="1">
    <source>
        <dbReference type="EMBL" id="SMC67495.1"/>
    </source>
</evidence>